<protein>
    <submittedName>
        <fullName evidence="1">Uncharacterized protein</fullName>
    </submittedName>
</protein>
<dbReference type="Proteomes" id="UP000824120">
    <property type="component" value="Chromosome 5"/>
</dbReference>
<name>A0A9J5YT71_SOLCO</name>
<organism evidence="1 2">
    <name type="scientific">Solanum commersonii</name>
    <name type="common">Commerson's wild potato</name>
    <name type="synonym">Commerson's nightshade</name>
    <dbReference type="NCBI Taxonomy" id="4109"/>
    <lineage>
        <taxon>Eukaryota</taxon>
        <taxon>Viridiplantae</taxon>
        <taxon>Streptophyta</taxon>
        <taxon>Embryophyta</taxon>
        <taxon>Tracheophyta</taxon>
        <taxon>Spermatophyta</taxon>
        <taxon>Magnoliopsida</taxon>
        <taxon>eudicotyledons</taxon>
        <taxon>Gunneridae</taxon>
        <taxon>Pentapetalae</taxon>
        <taxon>asterids</taxon>
        <taxon>lamiids</taxon>
        <taxon>Solanales</taxon>
        <taxon>Solanaceae</taxon>
        <taxon>Solanoideae</taxon>
        <taxon>Solaneae</taxon>
        <taxon>Solanum</taxon>
    </lineage>
</organism>
<proteinExistence type="predicted"/>
<evidence type="ECO:0000313" key="2">
    <source>
        <dbReference type="Proteomes" id="UP000824120"/>
    </source>
</evidence>
<dbReference type="OrthoDB" id="1748518at2759"/>
<comment type="caution">
    <text evidence="1">The sequence shown here is derived from an EMBL/GenBank/DDBJ whole genome shotgun (WGS) entry which is preliminary data.</text>
</comment>
<dbReference type="EMBL" id="JACXVP010000005">
    <property type="protein sequence ID" value="KAG5603979.1"/>
    <property type="molecule type" value="Genomic_DNA"/>
</dbReference>
<reference evidence="1 2" key="1">
    <citation type="submission" date="2020-09" db="EMBL/GenBank/DDBJ databases">
        <title>De no assembly of potato wild relative species, Solanum commersonii.</title>
        <authorList>
            <person name="Cho K."/>
        </authorList>
    </citation>
    <scope>NUCLEOTIDE SEQUENCE [LARGE SCALE GENOMIC DNA]</scope>
    <source>
        <strain evidence="1">LZ3.2</strain>
        <tissue evidence="1">Leaf</tissue>
    </source>
</reference>
<gene>
    <name evidence="1" type="ORF">H5410_025471</name>
</gene>
<evidence type="ECO:0000313" key="1">
    <source>
        <dbReference type="EMBL" id="KAG5603979.1"/>
    </source>
</evidence>
<sequence>MALKRAKIDGVSEALNEIASQNLDHAPARRRVRSAFVTAQQQLDHILLKVWVRSAFVNAQQQQMDICPKQAATDDAIAEVIASLVEVYKFFFIQGCENTSIWIKSSQNSIYCHDELS</sequence>
<accession>A0A9J5YT71</accession>
<dbReference type="AlphaFoldDB" id="A0A9J5YT71"/>
<keyword evidence="2" id="KW-1185">Reference proteome</keyword>